<name>A0A6I8P354_ORNAN</name>
<evidence type="ECO:0000313" key="3">
    <source>
        <dbReference type="Ensembl" id="ENSOANP00000046909.1"/>
    </source>
</evidence>
<sequence length="480" mass="53107">MAHVGPPPTPAVGEEGEGAGGRAAQGGRPHPPGVSTSALCSVHTCAHHSCTLSPLPPPPFPSVLLLLPPPSSSSFPHQSPNTPRAFLLLGYHGHPRCLRRQPLVRDHAGPHGAGAPQRGPILPGQEICHQPEGAQLRGLHEPAERGGGGSLRGEAALHPQPRTPGAGAGGVKAGRQIRGGRQREVQETRIKPVVHSELNVPSRWQTFFRKPREINVLTNGNLHIPPTKLLIPKFTLTDWDNVLAMIGEKVFPLGGVRRLYTMDGCLLGNSDELEDHQFYVAAGKENFKYLPYWDSPKVPKDIQDRFAGSDKNPRRKKREVSEIYPQKPEKTSTKKENSVFYAKKGQKQGFSDHLVTEKNPEGGVFKARTPRKEVQGAPYVKDDKHVQVDVPIDQMPAEMIKEEEYTSEAVATPSGDKKEQKRGWKFMDVFDFLYKPKEKGIVRLPQLLLSIFQYVRQKVQPSKQLEITHFDWGTQTASKC</sequence>
<feature type="region of interest" description="Disordered" evidence="1">
    <location>
        <begin position="1"/>
        <end position="35"/>
    </location>
</feature>
<feature type="region of interest" description="Disordered" evidence="1">
    <location>
        <begin position="139"/>
        <end position="185"/>
    </location>
</feature>
<dbReference type="PANTHER" id="PTHR23004:SF9">
    <property type="entry name" value="DOUBLECORTIN DOMAIN-CONTAINING PROTEIN 2C"/>
    <property type="match status" value="1"/>
</dbReference>
<dbReference type="AlphaFoldDB" id="A0A6I8P354"/>
<evidence type="ECO:0000259" key="2">
    <source>
        <dbReference type="PROSITE" id="PS50309"/>
    </source>
</evidence>
<evidence type="ECO:0000313" key="4">
    <source>
        <dbReference type="Proteomes" id="UP000002279"/>
    </source>
</evidence>
<dbReference type="PANTHER" id="PTHR23004">
    <property type="entry name" value="DOUBLECORTIN DOMAIN CONTAINING 2"/>
    <property type="match status" value="1"/>
</dbReference>
<reference evidence="3" key="2">
    <citation type="submission" date="2025-08" db="UniProtKB">
        <authorList>
            <consortium name="Ensembl"/>
        </authorList>
    </citation>
    <scope>IDENTIFICATION</scope>
    <source>
        <strain evidence="3">Glennie</strain>
    </source>
</reference>
<dbReference type="InterPro" id="IPR036572">
    <property type="entry name" value="Doublecortin_dom_sf"/>
</dbReference>
<feature type="region of interest" description="Disordered" evidence="1">
    <location>
        <begin position="106"/>
        <end position="126"/>
    </location>
</feature>
<gene>
    <name evidence="3" type="primary">DCDC2C</name>
</gene>
<organism evidence="3 4">
    <name type="scientific">Ornithorhynchus anatinus</name>
    <name type="common">Duckbill platypus</name>
    <dbReference type="NCBI Taxonomy" id="9258"/>
    <lineage>
        <taxon>Eukaryota</taxon>
        <taxon>Metazoa</taxon>
        <taxon>Chordata</taxon>
        <taxon>Craniata</taxon>
        <taxon>Vertebrata</taxon>
        <taxon>Euteleostomi</taxon>
        <taxon>Mammalia</taxon>
        <taxon>Monotremata</taxon>
        <taxon>Ornithorhynchidae</taxon>
        <taxon>Ornithorhynchus</taxon>
    </lineage>
</organism>
<protein>
    <submittedName>
        <fullName evidence="3">Doublecortin domain containing 2C</fullName>
    </submittedName>
</protein>
<feature type="compositionally biased region" description="Basic and acidic residues" evidence="1">
    <location>
        <begin position="327"/>
        <end position="336"/>
    </location>
</feature>
<dbReference type="InParanoid" id="A0A6I8P354"/>
<accession>A0A6I8P354</accession>
<dbReference type="Proteomes" id="UP000002279">
    <property type="component" value="Chromosome X1"/>
</dbReference>
<evidence type="ECO:0000256" key="1">
    <source>
        <dbReference type="SAM" id="MobiDB-lite"/>
    </source>
</evidence>
<dbReference type="GeneTree" id="ENSGT00940000162396"/>
<dbReference type="SMART" id="SM00537">
    <property type="entry name" value="DCX"/>
    <property type="match status" value="1"/>
</dbReference>
<dbReference type="GO" id="GO:0005874">
    <property type="term" value="C:microtubule"/>
    <property type="evidence" value="ECO:0000318"/>
    <property type="project" value="GO_Central"/>
</dbReference>
<keyword evidence="4" id="KW-1185">Reference proteome</keyword>
<dbReference type="Pfam" id="PF03607">
    <property type="entry name" value="DCX"/>
    <property type="match status" value="1"/>
</dbReference>
<dbReference type="PROSITE" id="PS50309">
    <property type="entry name" value="DC"/>
    <property type="match status" value="1"/>
</dbReference>
<feature type="domain" description="Doublecortin" evidence="2">
    <location>
        <begin position="212"/>
        <end position="293"/>
    </location>
</feature>
<reference evidence="3" key="3">
    <citation type="submission" date="2025-09" db="UniProtKB">
        <authorList>
            <consortium name="Ensembl"/>
        </authorList>
    </citation>
    <scope>IDENTIFICATION</scope>
    <source>
        <strain evidence="3">Glennie</strain>
    </source>
</reference>
<proteinExistence type="predicted"/>
<feature type="compositionally biased region" description="Pro residues" evidence="1">
    <location>
        <begin position="1"/>
        <end position="10"/>
    </location>
</feature>
<dbReference type="Bgee" id="ENSOANG00000043470">
    <property type="expression patterns" value="Expressed in testis"/>
</dbReference>
<dbReference type="Ensembl" id="ENSOANT00000057424.1">
    <property type="protein sequence ID" value="ENSOANP00000046909.1"/>
    <property type="gene ID" value="ENSOANG00000043470.1"/>
</dbReference>
<dbReference type="GO" id="GO:0035556">
    <property type="term" value="P:intracellular signal transduction"/>
    <property type="evidence" value="ECO:0007669"/>
    <property type="project" value="InterPro"/>
</dbReference>
<dbReference type="InterPro" id="IPR003533">
    <property type="entry name" value="Doublecortin_dom"/>
</dbReference>
<dbReference type="GO" id="GO:0005815">
    <property type="term" value="C:microtubule organizing center"/>
    <property type="evidence" value="ECO:0000318"/>
    <property type="project" value="GO_Central"/>
</dbReference>
<dbReference type="SUPFAM" id="SSF89837">
    <property type="entry name" value="Doublecortin (DC)"/>
    <property type="match status" value="1"/>
</dbReference>
<reference evidence="3 4" key="1">
    <citation type="journal article" date="2008" name="Nature">
        <title>Genome analysis of the platypus reveals unique signatures of evolution.</title>
        <authorList>
            <person name="Warren W.C."/>
            <person name="Hillier L.W."/>
            <person name="Marshall Graves J.A."/>
            <person name="Birney E."/>
            <person name="Ponting C.P."/>
            <person name="Grutzner F."/>
            <person name="Belov K."/>
            <person name="Miller W."/>
            <person name="Clarke L."/>
            <person name="Chinwalla A.T."/>
            <person name="Yang S.P."/>
            <person name="Heger A."/>
            <person name="Locke D.P."/>
            <person name="Miethke P."/>
            <person name="Waters P.D."/>
            <person name="Veyrunes F."/>
            <person name="Fulton L."/>
            <person name="Fulton B."/>
            <person name="Graves T."/>
            <person name="Wallis J."/>
            <person name="Puente X.S."/>
            <person name="Lopez-Otin C."/>
            <person name="Ordonez G.R."/>
            <person name="Eichler E.E."/>
            <person name="Chen L."/>
            <person name="Cheng Z."/>
            <person name="Deakin J.E."/>
            <person name="Alsop A."/>
            <person name="Thompson K."/>
            <person name="Kirby P."/>
            <person name="Papenfuss A.T."/>
            <person name="Wakefield M.J."/>
            <person name="Olender T."/>
            <person name="Lancet D."/>
            <person name="Huttley G.A."/>
            <person name="Smit A.F."/>
            <person name="Pask A."/>
            <person name="Temple-Smith P."/>
            <person name="Batzer M.A."/>
            <person name="Walker J.A."/>
            <person name="Konkel M.K."/>
            <person name="Harris R.S."/>
            <person name="Whittington C.M."/>
            <person name="Wong E.S."/>
            <person name="Gemmell N.J."/>
            <person name="Buschiazzo E."/>
            <person name="Vargas Jentzsch I.M."/>
            <person name="Merkel A."/>
            <person name="Schmitz J."/>
            <person name="Zemann A."/>
            <person name="Churakov G."/>
            <person name="Kriegs J.O."/>
            <person name="Brosius J."/>
            <person name="Murchison E.P."/>
            <person name="Sachidanandam R."/>
            <person name="Smith C."/>
            <person name="Hannon G.J."/>
            <person name="Tsend-Ayush E."/>
            <person name="McMillan D."/>
            <person name="Attenborough R."/>
            <person name="Rens W."/>
            <person name="Ferguson-Smith M."/>
            <person name="Lefevre C.M."/>
            <person name="Sharp J.A."/>
            <person name="Nicholas K.R."/>
            <person name="Ray D.A."/>
            <person name="Kube M."/>
            <person name="Reinhardt R."/>
            <person name="Pringle T.H."/>
            <person name="Taylor J."/>
            <person name="Jones R.C."/>
            <person name="Nixon B."/>
            <person name="Dacheux J.L."/>
            <person name="Niwa H."/>
            <person name="Sekita Y."/>
            <person name="Huang X."/>
            <person name="Stark A."/>
            <person name="Kheradpour P."/>
            <person name="Kellis M."/>
            <person name="Flicek P."/>
            <person name="Chen Y."/>
            <person name="Webber C."/>
            <person name="Hardison R."/>
            <person name="Nelson J."/>
            <person name="Hallsworth-Pepin K."/>
            <person name="Delehaunty K."/>
            <person name="Markovic C."/>
            <person name="Minx P."/>
            <person name="Feng Y."/>
            <person name="Kremitzki C."/>
            <person name="Mitreva M."/>
            <person name="Glasscock J."/>
            <person name="Wylie T."/>
            <person name="Wohldmann P."/>
            <person name="Thiru P."/>
            <person name="Nhan M.N."/>
            <person name="Pohl C.S."/>
            <person name="Smith S.M."/>
            <person name="Hou S."/>
            <person name="Nefedov M."/>
            <person name="de Jong P.J."/>
            <person name="Renfree M.B."/>
            <person name="Mardis E.R."/>
            <person name="Wilson R.K."/>
        </authorList>
    </citation>
    <scope>NUCLEOTIDE SEQUENCE [LARGE SCALE GENOMIC DNA]</scope>
    <source>
        <strain evidence="3 4">Glennie</strain>
    </source>
</reference>
<feature type="region of interest" description="Disordered" evidence="1">
    <location>
        <begin position="304"/>
        <end position="336"/>
    </location>
</feature>
<dbReference type="Gene3D" id="3.10.20.230">
    <property type="entry name" value="Doublecortin domain"/>
    <property type="match status" value="1"/>
</dbReference>